<protein>
    <submittedName>
        <fullName evidence="7">Benzaldehyde dehydrogenase (NAD)</fullName>
        <ecNumber evidence="7">1.2.1.28</ecNumber>
    </submittedName>
</protein>
<dbReference type="GO" id="GO:0018479">
    <property type="term" value="F:benzaldehyde dehydrogenase (NAD+) activity"/>
    <property type="evidence" value="ECO:0007669"/>
    <property type="project" value="UniProtKB-EC"/>
</dbReference>
<dbReference type="PROSITE" id="PS00070">
    <property type="entry name" value="ALDEHYDE_DEHYDR_CYS"/>
    <property type="match status" value="1"/>
</dbReference>
<dbReference type="PANTHER" id="PTHR42986:SF1">
    <property type="entry name" value="BENZALDEHYDE DEHYDROGENASE YFMT"/>
    <property type="match status" value="1"/>
</dbReference>
<dbReference type="InterPro" id="IPR029510">
    <property type="entry name" value="Ald_DH_CS_GLU"/>
</dbReference>
<accession>A0A7W4W9K8</accession>
<dbReference type="PROSITE" id="PS00687">
    <property type="entry name" value="ALDEHYDE_DEHYDR_GLU"/>
    <property type="match status" value="1"/>
</dbReference>
<evidence type="ECO:0000256" key="3">
    <source>
        <dbReference type="ARBA" id="ARBA00023027"/>
    </source>
</evidence>
<reference evidence="7 8" key="1">
    <citation type="submission" date="2020-08" db="EMBL/GenBank/DDBJ databases">
        <title>Genomic Encyclopedia of Type Strains, Phase III (KMG-III): the genomes of soil and plant-associated and newly described type strains.</title>
        <authorList>
            <person name="Whitman W."/>
        </authorList>
    </citation>
    <scope>NUCLEOTIDE SEQUENCE [LARGE SCALE GENOMIC DNA]</scope>
    <source>
        <strain evidence="7 8">CECT 8799</strain>
    </source>
</reference>
<evidence type="ECO:0000256" key="1">
    <source>
        <dbReference type="ARBA" id="ARBA00009986"/>
    </source>
</evidence>
<dbReference type="AlphaFoldDB" id="A0A7W4W9K8"/>
<dbReference type="PANTHER" id="PTHR42986">
    <property type="entry name" value="BENZALDEHYDE DEHYDROGENASE YFMT"/>
    <property type="match status" value="1"/>
</dbReference>
<comment type="caution">
    <text evidence="7">The sequence shown here is derived from an EMBL/GenBank/DDBJ whole genome shotgun (WGS) entry which is preliminary data.</text>
</comment>
<dbReference type="Pfam" id="PF00171">
    <property type="entry name" value="Aldedh"/>
    <property type="match status" value="1"/>
</dbReference>
<gene>
    <name evidence="7" type="ORF">FHS09_001013</name>
</gene>
<dbReference type="Proteomes" id="UP000535937">
    <property type="component" value="Unassembled WGS sequence"/>
</dbReference>
<dbReference type="EMBL" id="JACHWZ010000004">
    <property type="protein sequence ID" value="MBB3060198.1"/>
    <property type="molecule type" value="Genomic_DNA"/>
</dbReference>
<dbReference type="EC" id="1.2.1.28" evidence="7"/>
<dbReference type="InterPro" id="IPR016162">
    <property type="entry name" value="Ald_DH_N"/>
</dbReference>
<keyword evidence="3" id="KW-0520">NAD</keyword>
<dbReference type="InterPro" id="IPR016160">
    <property type="entry name" value="Ald_DH_CS_CYS"/>
</dbReference>
<keyword evidence="2 5" id="KW-0560">Oxidoreductase</keyword>
<proteinExistence type="inferred from homology"/>
<organism evidence="7 8">
    <name type="scientific">Microbulbifer rhizosphaerae</name>
    <dbReference type="NCBI Taxonomy" id="1562603"/>
    <lineage>
        <taxon>Bacteria</taxon>
        <taxon>Pseudomonadati</taxon>
        <taxon>Pseudomonadota</taxon>
        <taxon>Gammaproteobacteria</taxon>
        <taxon>Cellvibrionales</taxon>
        <taxon>Microbulbiferaceae</taxon>
        <taxon>Microbulbifer</taxon>
    </lineage>
</organism>
<evidence type="ECO:0000313" key="7">
    <source>
        <dbReference type="EMBL" id="MBB3060198.1"/>
    </source>
</evidence>
<dbReference type="Gene3D" id="3.40.309.10">
    <property type="entry name" value="Aldehyde Dehydrogenase, Chain A, domain 2"/>
    <property type="match status" value="1"/>
</dbReference>
<evidence type="ECO:0000256" key="5">
    <source>
        <dbReference type="RuleBase" id="RU003345"/>
    </source>
</evidence>
<sequence length="491" mass="51888">MSLSASDKLLSDLRWRDRLFNGNWLPSQGGVCEVVEPGTGEPLSSVGFANATDVTTACADAAKAQAEWAGLGARERADLFRRAANILQQNFDELSVYVARETGGIIPKGQHEVREAIAILHHAAALAQQSCGEILQSPPGRLSLARRVPRGVVGIISPFNFPLVLSMRAVAPALACGNTVVLKPDPQTPVSGGFMIARAFEEAGLPEGVLHVLPGAAEAGEALCTDRHVQMIQFTGSTAVGRRVGELAGKHLKKVSLELGGNNALIILDDADLDVAVNNAAWGAFLHQGQICMAASRIFVQEPIREAFTRKLAEKAEQLPVGNPAAGQVALGPLINEKQLQRIKSIIADSVAAGARIEAGGEHEGLFHQATVLSGVKPGMRAFDEECFGPVTNIIGFNTDEEALQLANQHEGSLAAAVISPSVGRAMRIVDQLKSGLVHVNDQTVNDDANNPFGAPGVAGAGSSVGGPADIDEYTRWQWLTIKDTPPQYPF</sequence>
<dbReference type="FunFam" id="3.40.605.10:FF:000007">
    <property type="entry name" value="NAD/NADP-dependent betaine aldehyde dehydrogenase"/>
    <property type="match status" value="1"/>
</dbReference>
<dbReference type="CDD" id="cd07152">
    <property type="entry name" value="ALDH_BenzADH"/>
    <property type="match status" value="1"/>
</dbReference>
<keyword evidence="8" id="KW-1185">Reference proteome</keyword>
<dbReference type="SUPFAM" id="SSF53720">
    <property type="entry name" value="ALDH-like"/>
    <property type="match status" value="1"/>
</dbReference>
<dbReference type="Gene3D" id="3.40.605.10">
    <property type="entry name" value="Aldehyde Dehydrogenase, Chain A, domain 1"/>
    <property type="match status" value="1"/>
</dbReference>
<evidence type="ECO:0000313" key="8">
    <source>
        <dbReference type="Proteomes" id="UP000535937"/>
    </source>
</evidence>
<dbReference type="InterPro" id="IPR015590">
    <property type="entry name" value="Aldehyde_DH_dom"/>
</dbReference>
<name>A0A7W4W9K8_9GAMM</name>
<evidence type="ECO:0000256" key="4">
    <source>
        <dbReference type="PROSITE-ProRule" id="PRU10007"/>
    </source>
</evidence>
<dbReference type="InterPro" id="IPR016163">
    <property type="entry name" value="Ald_DH_C"/>
</dbReference>
<dbReference type="RefSeq" id="WP_183457366.1">
    <property type="nucleotide sequence ID" value="NZ_JACHWZ010000004.1"/>
</dbReference>
<feature type="active site" evidence="4">
    <location>
        <position position="258"/>
    </location>
</feature>
<comment type="similarity">
    <text evidence="1 5">Belongs to the aldehyde dehydrogenase family.</text>
</comment>
<evidence type="ECO:0000259" key="6">
    <source>
        <dbReference type="Pfam" id="PF00171"/>
    </source>
</evidence>
<feature type="domain" description="Aldehyde dehydrogenase" evidence="6">
    <location>
        <begin position="24"/>
        <end position="479"/>
    </location>
</feature>
<dbReference type="InterPro" id="IPR016161">
    <property type="entry name" value="Ald_DH/histidinol_DH"/>
</dbReference>
<evidence type="ECO:0000256" key="2">
    <source>
        <dbReference type="ARBA" id="ARBA00023002"/>
    </source>
</evidence>